<dbReference type="eggNOG" id="COG1361">
    <property type="taxonomic scope" value="Bacteria"/>
</dbReference>
<protein>
    <recommendedName>
        <fullName evidence="1">DUF7467 domain-containing protein</fullName>
    </recommendedName>
</protein>
<dbReference type="STRING" id="1178825.SAMN05216261_0790"/>
<dbReference type="InterPro" id="IPR055890">
    <property type="entry name" value="DUF7467"/>
</dbReference>
<reference evidence="2 3" key="1">
    <citation type="submission" date="2016-11" db="EMBL/GenBank/DDBJ databases">
        <authorList>
            <person name="Jaros S."/>
            <person name="Januszkiewicz K."/>
            <person name="Wedrychowicz H."/>
        </authorList>
    </citation>
    <scope>NUCLEOTIDE SEQUENCE [LARGE SCALE GENOMIC DNA]</scope>
    <source>
        <strain evidence="2 3">CGMCC 1.12213</strain>
    </source>
</reference>
<sequence length="496" mass="53794">MKTKIFTLLGIVFLFFSCQNELLDLQEDSLQSFSMSSQLTASCEPDFESLHASLPNSVSIQTTANPGDDAYFDFDILNTDLAATGLQGWCGDVDGYLEVEGPYEFNVYSSYEDFPTEEFENPQNFPLVNWILNQDFIGKVSSISGETYTYGMVQWAIWELLDDNNCVNCFYLTGDVKDGWKQNRAALEAVAMEIVDAAVAEGQNFKPECGQQVALMFIANERNQLNQIIQSIIYTVDVPEKVMEECFECEGKVTELELQFNGDQEATIRVETKKEGEEGSKIVFEDNVAPGETFSFVGNDKKGTLGTEIKIYVNDIENTKIHTSCSEPIGPGLISGDFEVISGSSREGGELCPVETPPGGGDDCNECDGKITRLDLQYNGAGSAYIEIVQKKDGLVAFSGNVNAGETFTFSGKDDKGTLGTEIIISVNGSVAQKIHTSCSVEIGPGSIFGDFSVIGGASRNGGELCPVETPPGGGDDCNECDGKITRLDLQYNGAG</sequence>
<feature type="domain" description="DUF7467" evidence="1">
    <location>
        <begin position="362"/>
        <end position="456"/>
    </location>
</feature>
<dbReference type="EMBL" id="FQYK01000002">
    <property type="protein sequence ID" value="SHI49482.1"/>
    <property type="molecule type" value="Genomic_DNA"/>
</dbReference>
<name>A0A1M6BL83_9FLAO</name>
<dbReference type="Proteomes" id="UP000184396">
    <property type="component" value="Unassembled WGS sequence"/>
</dbReference>
<gene>
    <name evidence="2" type="ORF">SAMN05216261_0790</name>
</gene>
<accession>A0A1M6BL83</accession>
<evidence type="ECO:0000313" key="3">
    <source>
        <dbReference type="Proteomes" id="UP000184396"/>
    </source>
</evidence>
<dbReference type="PROSITE" id="PS51257">
    <property type="entry name" value="PROKAR_LIPOPROTEIN"/>
    <property type="match status" value="1"/>
</dbReference>
<evidence type="ECO:0000259" key="1">
    <source>
        <dbReference type="Pfam" id="PF24269"/>
    </source>
</evidence>
<evidence type="ECO:0000313" key="2">
    <source>
        <dbReference type="EMBL" id="SHI49482.1"/>
    </source>
</evidence>
<organism evidence="2 3">
    <name type="scientific">Algibacter luteus</name>
    <dbReference type="NCBI Taxonomy" id="1178825"/>
    <lineage>
        <taxon>Bacteria</taxon>
        <taxon>Pseudomonadati</taxon>
        <taxon>Bacteroidota</taxon>
        <taxon>Flavobacteriia</taxon>
        <taxon>Flavobacteriales</taxon>
        <taxon>Flavobacteriaceae</taxon>
        <taxon>Algibacter</taxon>
    </lineage>
</organism>
<keyword evidence="3" id="KW-1185">Reference proteome</keyword>
<feature type="domain" description="DUF7467" evidence="1">
    <location>
        <begin position="261"/>
        <end position="341"/>
    </location>
</feature>
<dbReference type="RefSeq" id="WP_218587869.1">
    <property type="nucleotide sequence ID" value="NZ_FQYK01000002.1"/>
</dbReference>
<feature type="non-terminal residue" evidence="2">
    <location>
        <position position="496"/>
    </location>
</feature>
<dbReference type="AlphaFoldDB" id="A0A1M6BL83"/>
<proteinExistence type="predicted"/>
<dbReference type="Pfam" id="PF24269">
    <property type="entry name" value="DUF7467"/>
    <property type="match status" value="2"/>
</dbReference>